<proteinExistence type="predicted"/>
<dbReference type="OrthoDB" id="7281312at2"/>
<feature type="transmembrane region" description="Helical" evidence="1">
    <location>
        <begin position="32"/>
        <end position="53"/>
    </location>
</feature>
<evidence type="ECO:0000313" key="3">
    <source>
        <dbReference type="Proteomes" id="UP000464674"/>
    </source>
</evidence>
<name>A0A857FWJ6_KOMXY</name>
<evidence type="ECO:0000256" key="1">
    <source>
        <dbReference type="SAM" id="Phobius"/>
    </source>
</evidence>
<feature type="transmembrane region" description="Helical" evidence="1">
    <location>
        <begin position="102"/>
        <end position="119"/>
    </location>
</feature>
<dbReference type="Proteomes" id="UP000464674">
    <property type="component" value="Chromosome"/>
</dbReference>
<feature type="transmembrane region" description="Helical" evidence="1">
    <location>
        <begin position="65"/>
        <end position="82"/>
    </location>
</feature>
<dbReference type="EMBL" id="CP041348">
    <property type="protein sequence ID" value="QHC37194.1"/>
    <property type="molecule type" value="Genomic_DNA"/>
</dbReference>
<evidence type="ECO:0000313" key="2">
    <source>
        <dbReference type="EMBL" id="QHC37194.1"/>
    </source>
</evidence>
<dbReference type="AlphaFoldDB" id="A0A857FWJ6"/>
<keyword evidence="1" id="KW-1133">Transmembrane helix</keyword>
<accession>A0A857FWJ6</accession>
<gene>
    <name evidence="2" type="ORF">FMA36_12125</name>
</gene>
<keyword evidence="1" id="KW-0812">Transmembrane</keyword>
<organism evidence="2 3">
    <name type="scientific">Komagataeibacter xylinus</name>
    <name type="common">Gluconacetobacter xylinus</name>
    <dbReference type="NCBI Taxonomy" id="28448"/>
    <lineage>
        <taxon>Bacteria</taxon>
        <taxon>Pseudomonadati</taxon>
        <taxon>Pseudomonadota</taxon>
        <taxon>Alphaproteobacteria</taxon>
        <taxon>Acetobacterales</taxon>
        <taxon>Acetobacteraceae</taxon>
        <taxon>Komagataeibacter</taxon>
    </lineage>
</organism>
<sequence>MQGHRQTGAYGPGINCTAHWLYGDRAAQMDAAGGQATLVGLATNTAATMFWAWLYDRALGRQPGLMRRLAVTAALGPVAYLVDYKATPKRFTPGWELVMAPRRMALVYLSMVIGMAMGARGANTDTARP</sequence>
<keyword evidence="1" id="KW-0472">Membrane</keyword>
<protein>
    <submittedName>
        <fullName evidence="2">Uncharacterized protein</fullName>
    </submittedName>
</protein>
<reference evidence="2 3" key="1">
    <citation type="journal article" date="2020" name="Carbohydr. Polym.">
        <title>Characterization and optimization of production of bacterial cellulose from strain CGMCC 17276 based on whole-genome analysis.</title>
        <authorList>
            <person name="Lu T."/>
            <person name="Gao H."/>
            <person name="Liao B."/>
            <person name="Wu J."/>
            <person name="Zhang W."/>
            <person name="Huang J."/>
            <person name="Liu M."/>
            <person name="Huang J."/>
            <person name="Chang Z."/>
            <person name="Jin M."/>
            <person name="Yi Z."/>
            <person name="Jiang D."/>
        </authorList>
    </citation>
    <scope>NUCLEOTIDE SEQUENCE [LARGE SCALE GENOMIC DNA]</scope>
    <source>
        <strain evidence="2 3">CGMCC 17276</strain>
    </source>
</reference>